<proteinExistence type="predicted"/>
<dbReference type="PANTHER" id="PTHR39203:SF1">
    <property type="entry name" value="CYTOPLASMIC PROTEIN"/>
    <property type="match status" value="1"/>
</dbReference>
<accession>A0A4Q7NQ39</accession>
<keyword evidence="3" id="KW-1185">Reference proteome</keyword>
<dbReference type="SUPFAM" id="SSF88697">
    <property type="entry name" value="PUA domain-like"/>
    <property type="match status" value="1"/>
</dbReference>
<dbReference type="CDD" id="cd06553">
    <property type="entry name" value="ASCH_Ef3133_like"/>
    <property type="match status" value="1"/>
</dbReference>
<dbReference type="RefSeq" id="WP_130493564.1">
    <property type="nucleotide sequence ID" value="NZ_SGXD01000003.1"/>
</dbReference>
<dbReference type="PANTHER" id="PTHR39203">
    <property type="entry name" value="CYTOPLASMIC PROTEIN-RELATED"/>
    <property type="match status" value="1"/>
</dbReference>
<dbReference type="Pfam" id="PF04266">
    <property type="entry name" value="ASCH"/>
    <property type="match status" value="1"/>
</dbReference>
<dbReference type="AlphaFoldDB" id="A0A4Q7NQ39"/>
<gene>
    <name evidence="2" type="ORF">EV189_2875</name>
</gene>
<sequence length="155" mass="17176">MEPIDDQAVARAWSAYRAASGDPEPEPTDVVQFGDSAAMADELLALVLDGTKRATAGLVRDSTPERRPRPGWPWLVCDGAGTPRAVLRTTEVRTGLLDSVDDAFAWDEGEGDRTRASWLEGHLRYFLRQGEREGVPFDPASDEVLFERFELVWTA</sequence>
<dbReference type="OrthoDB" id="9807542at2"/>
<dbReference type="Proteomes" id="UP000293638">
    <property type="component" value="Unassembled WGS sequence"/>
</dbReference>
<dbReference type="InterPro" id="IPR009326">
    <property type="entry name" value="DUF984"/>
</dbReference>
<dbReference type="InterPro" id="IPR007374">
    <property type="entry name" value="ASCH_domain"/>
</dbReference>
<protein>
    <submittedName>
        <fullName evidence="2">Uncharacterized protein YhfF</fullName>
    </submittedName>
</protein>
<evidence type="ECO:0000313" key="2">
    <source>
        <dbReference type="EMBL" id="RZS87445.1"/>
    </source>
</evidence>
<organism evidence="2 3">
    <name type="scientific">Motilibacter rhizosphaerae</name>
    <dbReference type="NCBI Taxonomy" id="598652"/>
    <lineage>
        <taxon>Bacteria</taxon>
        <taxon>Bacillati</taxon>
        <taxon>Actinomycetota</taxon>
        <taxon>Actinomycetes</taxon>
        <taxon>Motilibacterales</taxon>
        <taxon>Motilibacteraceae</taxon>
        <taxon>Motilibacter</taxon>
    </lineage>
</organism>
<dbReference type="Gene3D" id="3.10.400.10">
    <property type="entry name" value="Sulfate adenylyltransferase"/>
    <property type="match status" value="1"/>
</dbReference>
<dbReference type="EMBL" id="SGXD01000003">
    <property type="protein sequence ID" value="RZS87445.1"/>
    <property type="molecule type" value="Genomic_DNA"/>
</dbReference>
<comment type="caution">
    <text evidence="2">The sequence shown here is derived from an EMBL/GenBank/DDBJ whole genome shotgun (WGS) entry which is preliminary data.</text>
</comment>
<evidence type="ECO:0000259" key="1">
    <source>
        <dbReference type="SMART" id="SM01022"/>
    </source>
</evidence>
<reference evidence="2 3" key="1">
    <citation type="submission" date="2019-02" db="EMBL/GenBank/DDBJ databases">
        <title>Genomic Encyclopedia of Type Strains, Phase IV (KMG-IV): sequencing the most valuable type-strain genomes for metagenomic binning, comparative biology and taxonomic classification.</title>
        <authorList>
            <person name="Goeker M."/>
        </authorList>
    </citation>
    <scope>NUCLEOTIDE SEQUENCE [LARGE SCALE GENOMIC DNA]</scope>
    <source>
        <strain evidence="2 3">DSM 45622</strain>
    </source>
</reference>
<evidence type="ECO:0000313" key="3">
    <source>
        <dbReference type="Proteomes" id="UP000293638"/>
    </source>
</evidence>
<name>A0A4Q7NQ39_9ACTN</name>
<feature type="domain" description="ASCH" evidence="1">
    <location>
        <begin position="31"/>
        <end position="153"/>
    </location>
</feature>
<dbReference type="SMART" id="SM01022">
    <property type="entry name" value="ASCH"/>
    <property type="match status" value="1"/>
</dbReference>
<dbReference type="InterPro" id="IPR015947">
    <property type="entry name" value="PUA-like_sf"/>
</dbReference>